<feature type="compositionally biased region" description="Basic and acidic residues" evidence="1">
    <location>
        <begin position="280"/>
        <end position="289"/>
    </location>
</feature>
<evidence type="ECO:0000313" key="3">
    <source>
        <dbReference type="Proteomes" id="UP000218231"/>
    </source>
</evidence>
<keyword evidence="3" id="KW-1185">Reference proteome</keyword>
<feature type="region of interest" description="Disordered" evidence="1">
    <location>
        <begin position="280"/>
        <end position="300"/>
    </location>
</feature>
<gene>
    <name evidence="2" type="ORF">WR25_17275</name>
</gene>
<dbReference type="AlphaFoldDB" id="A0A2A2K875"/>
<name>A0A2A2K875_9BILA</name>
<evidence type="ECO:0000313" key="2">
    <source>
        <dbReference type="EMBL" id="PAV70131.1"/>
    </source>
</evidence>
<protein>
    <submittedName>
        <fullName evidence="2">Uncharacterized protein</fullName>
    </submittedName>
</protein>
<evidence type="ECO:0000256" key="1">
    <source>
        <dbReference type="SAM" id="MobiDB-lite"/>
    </source>
</evidence>
<feature type="region of interest" description="Disordered" evidence="1">
    <location>
        <begin position="83"/>
        <end position="121"/>
    </location>
</feature>
<feature type="region of interest" description="Disordered" evidence="1">
    <location>
        <begin position="592"/>
        <end position="621"/>
    </location>
</feature>
<proteinExistence type="predicted"/>
<dbReference type="EMBL" id="LIAE01009355">
    <property type="protein sequence ID" value="PAV70131.1"/>
    <property type="molecule type" value="Genomic_DNA"/>
</dbReference>
<reference evidence="2 3" key="1">
    <citation type="journal article" date="2017" name="Curr. Biol.">
        <title>Genome architecture and evolution of a unichromosomal asexual nematode.</title>
        <authorList>
            <person name="Fradin H."/>
            <person name="Zegar C."/>
            <person name="Gutwein M."/>
            <person name="Lucas J."/>
            <person name="Kovtun M."/>
            <person name="Corcoran D."/>
            <person name="Baugh L.R."/>
            <person name="Kiontke K."/>
            <person name="Gunsalus K."/>
            <person name="Fitch D.H."/>
            <person name="Piano F."/>
        </authorList>
    </citation>
    <scope>NUCLEOTIDE SEQUENCE [LARGE SCALE GENOMIC DNA]</scope>
    <source>
        <strain evidence="2">PF1309</strain>
    </source>
</reference>
<dbReference type="Proteomes" id="UP000218231">
    <property type="component" value="Unassembled WGS sequence"/>
</dbReference>
<accession>A0A2A2K875</accession>
<comment type="caution">
    <text evidence="2">The sequence shown here is derived from an EMBL/GenBank/DDBJ whole genome shotgun (WGS) entry which is preliminary data.</text>
</comment>
<organism evidence="2 3">
    <name type="scientific">Diploscapter pachys</name>
    <dbReference type="NCBI Taxonomy" id="2018661"/>
    <lineage>
        <taxon>Eukaryota</taxon>
        <taxon>Metazoa</taxon>
        <taxon>Ecdysozoa</taxon>
        <taxon>Nematoda</taxon>
        <taxon>Chromadorea</taxon>
        <taxon>Rhabditida</taxon>
        <taxon>Rhabditina</taxon>
        <taxon>Rhabditomorpha</taxon>
        <taxon>Rhabditoidea</taxon>
        <taxon>Rhabditidae</taxon>
        <taxon>Diploscapter</taxon>
    </lineage>
</organism>
<sequence length="676" mass="72882">MRMPRRACPLRATGKARVDRDAGAVLVEEVQRRAGQRRIGVGLDRKGVAGHAIHRQPIRAGHPHRAQVDLMDVIARCRIVAERPDTPPGEVAPRPPAPAATAAPRPCSSGLPPIGERGRGHHPQKIAMCRQPLGGVRIAAPHRLHCLGDQSFVQRVCGRLPGRWHQPLAQAHRDPARHAEQIVTLAEQPPLAAPQLQLAGQAVRQRHGADAIPEWRVGPPGLGIMQDDEVADVLVQIVQLAVEFVAFGRVEARVGEHRDDPLNARLDQMDAGRFERFDEAARQPQRDDVAVPALPPPSRGEAQAAGIAQRLALEAGEKIELRRLVGQEFAAIDIAVAHPVLQRDTPLPAGRTGGGTGVRIGLARTGQRTRHRHRPVARQPLRIALIARVQRLLDQQPAKAGTVDKQVARHLPPVDERQGLDIAILAPQPDVGDPPLDPRHPAALGVTAQIARIERGIEMIGVEQLAHRRARIFARSAEPPARRRLRAHRPGGDVRNRPTAALAQPQLVEGYALQILPEGAERMDVAIADRAPVAKFDAELERACGRREELVFVDPQHPVEIQQRRDGRFADADRTDLFRFDQRDARIAGVEQARERGGGHPAGGAAADDDDTADGMVGDGQGHRARRLACAASQAAWVGACGSAAAMASVMPCIAACASASGTASAKGSIRRGRIP</sequence>